<evidence type="ECO:0008006" key="4">
    <source>
        <dbReference type="Google" id="ProtNLM"/>
    </source>
</evidence>
<keyword evidence="1" id="KW-0560">Oxidoreductase</keyword>
<dbReference type="Pfam" id="PF00106">
    <property type="entry name" value="adh_short"/>
    <property type="match status" value="1"/>
</dbReference>
<accession>A0A9P0EVY3</accession>
<dbReference type="PANTHER" id="PTHR43157:SF73">
    <property type="entry name" value="WW DOMAIN-CONTAINING OXIDOREDUCTASE-LIKE PROTEIN"/>
    <property type="match status" value="1"/>
</dbReference>
<keyword evidence="3" id="KW-1185">Reference proteome</keyword>
<dbReference type="EMBL" id="OU963862">
    <property type="protein sequence ID" value="CAH0381036.1"/>
    <property type="molecule type" value="Genomic_DNA"/>
</dbReference>
<dbReference type="GO" id="GO:0016491">
    <property type="term" value="F:oxidoreductase activity"/>
    <property type="evidence" value="ECO:0007669"/>
    <property type="project" value="UniProtKB-KW"/>
</dbReference>
<sequence>MSHLCAGKCKSKARLDGKVAIITGCNSGMGKETAMELYKRGARVIMACRNLEKAESAMCDIQQQTASLKSVGVIFIKKLDLASFTSIRECAADIIGSEEHIHLLVNNAGAFFPTRELTQDGHELQFQTNYLGHFLFTRLLLPKIMKSAPARIITVSSIAYIWGDDKMHYDDITLERSYTPYRAYIRSKLANVLFSAELARRLKGTEVTTYSLHPGLVATDIFRHLEEMPDVSKFWKCIFLSRYSKLYYKSARCGAETILHCCLDENAGKETGLYYTDCKPRKLIKRARDQEEAMRLWEYSWTAVGLSKDYDPFVKGSTRLLE</sequence>
<dbReference type="Gene3D" id="3.40.50.720">
    <property type="entry name" value="NAD(P)-binding Rossmann-like Domain"/>
    <property type="match status" value="1"/>
</dbReference>
<dbReference type="CDD" id="cd05327">
    <property type="entry name" value="retinol-DH_like_SDR_c_like"/>
    <property type="match status" value="1"/>
</dbReference>
<reference evidence="2" key="1">
    <citation type="submission" date="2021-12" db="EMBL/GenBank/DDBJ databases">
        <authorList>
            <person name="King R."/>
        </authorList>
    </citation>
    <scope>NUCLEOTIDE SEQUENCE</scope>
</reference>
<dbReference type="InterPro" id="IPR036291">
    <property type="entry name" value="NAD(P)-bd_dom_sf"/>
</dbReference>
<dbReference type="AlphaFoldDB" id="A0A9P0EVY3"/>
<evidence type="ECO:0000313" key="2">
    <source>
        <dbReference type="EMBL" id="CAH0381036.1"/>
    </source>
</evidence>
<evidence type="ECO:0000313" key="3">
    <source>
        <dbReference type="Proteomes" id="UP001152759"/>
    </source>
</evidence>
<evidence type="ECO:0000256" key="1">
    <source>
        <dbReference type="ARBA" id="ARBA00023002"/>
    </source>
</evidence>
<dbReference type="SUPFAM" id="SSF51735">
    <property type="entry name" value="NAD(P)-binding Rossmann-fold domains"/>
    <property type="match status" value="1"/>
</dbReference>
<dbReference type="PANTHER" id="PTHR43157">
    <property type="entry name" value="PHOSPHATIDYLINOSITOL-GLYCAN BIOSYNTHESIS CLASS F PROTEIN-RELATED"/>
    <property type="match status" value="1"/>
</dbReference>
<dbReference type="InterPro" id="IPR002347">
    <property type="entry name" value="SDR_fam"/>
</dbReference>
<name>A0A9P0EVY3_BEMTA</name>
<dbReference type="PRINTS" id="PR00081">
    <property type="entry name" value="GDHRDH"/>
</dbReference>
<organism evidence="2 3">
    <name type="scientific">Bemisia tabaci</name>
    <name type="common">Sweetpotato whitefly</name>
    <name type="synonym">Aleurodes tabaci</name>
    <dbReference type="NCBI Taxonomy" id="7038"/>
    <lineage>
        <taxon>Eukaryota</taxon>
        <taxon>Metazoa</taxon>
        <taxon>Ecdysozoa</taxon>
        <taxon>Arthropoda</taxon>
        <taxon>Hexapoda</taxon>
        <taxon>Insecta</taxon>
        <taxon>Pterygota</taxon>
        <taxon>Neoptera</taxon>
        <taxon>Paraneoptera</taxon>
        <taxon>Hemiptera</taxon>
        <taxon>Sternorrhyncha</taxon>
        <taxon>Aleyrodoidea</taxon>
        <taxon>Aleyrodidae</taxon>
        <taxon>Aleyrodinae</taxon>
        <taxon>Bemisia</taxon>
    </lineage>
</organism>
<gene>
    <name evidence="2" type="ORF">BEMITA_LOCUS728</name>
</gene>
<protein>
    <recommendedName>
        <fullName evidence="4">Retinol dehydrogenase 12</fullName>
    </recommendedName>
</protein>
<dbReference type="Proteomes" id="UP001152759">
    <property type="component" value="Chromosome 1"/>
</dbReference>
<proteinExistence type="predicted"/>